<name>A0A7W3JE03_9MICO</name>
<proteinExistence type="inferred from homology"/>
<dbReference type="GO" id="GO:0000287">
    <property type="term" value="F:magnesium ion binding"/>
    <property type="evidence" value="ECO:0007669"/>
    <property type="project" value="TreeGrafter"/>
</dbReference>
<dbReference type="InterPro" id="IPR018247">
    <property type="entry name" value="EF_Hand_1_Ca_BS"/>
</dbReference>
<dbReference type="GO" id="GO:0005509">
    <property type="term" value="F:calcium ion binding"/>
    <property type="evidence" value="ECO:0007669"/>
    <property type="project" value="InterPro"/>
</dbReference>
<dbReference type="AlphaFoldDB" id="A0A7W3JE03"/>
<evidence type="ECO:0000313" key="15">
    <source>
        <dbReference type="Proteomes" id="UP000540568"/>
    </source>
</evidence>
<gene>
    <name evidence="14" type="ORF">FHX71_005031</name>
</gene>
<dbReference type="InterPro" id="IPR002048">
    <property type="entry name" value="EF_hand_dom"/>
</dbReference>
<dbReference type="PROSITE" id="PS00018">
    <property type="entry name" value="EF_HAND_1"/>
    <property type="match status" value="1"/>
</dbReference>
<sequence>MSIMDNAVYVDGRRTANPVSIEETCETTRERGGIAWVDLAWPAPAEIEAVAAEFDLHPLAVEDAINAHQRPKVEHYDDVLFVVLHPARSVDDDGDGHVDRVEFGEVHAWVGPDFVVTIRRSVTPDLDAMRGRLEQDPDLLRLGPVAILAALLDEVVDTYRPVVSRLRGDIDQIEDQLFSRDPEVSFRIYEATREVIGLQRATGPLVEMLQDLYDAKREYADEQSVAAHPDDTARPDADAQDHRWVELLRSLRNVLDHAIKHAETAETFRSLLTNALNVHSTLVTQEQNEESRRMTEISLKQDEQMKKISAWAAILFAPTLVGTIYGMNFDHMPELHWTFGYPLAIGGMIGLGGIFYGLFKRVGWL</sequence>
<evidence type="ECO:0000256" key="11">
    <source>
        <dbReference type="ARBA" id="ARBA00045497"/>
    </source>
</evidence>
<evidence type="ECO:0000256" key="10">
    <source>
        <dbReference type="ARBA" id="ARBA00034269"/>
    </source>
</evidence>
<evidence type="ECO:0000256" key="6">
    <source>
        <dbReference type="ARBA" id="ARBA00022842"/>
    </source>
</evidence>
<dbReference type="InterPro" id="IPR002523">
    <property type="entry name" value="MgTranspt_CorA/ZnTranspt_ZntB"/>
</dbReference>
<reference evidence="14 15" key="1">
    <citation type="submission" date="2020-07" db="EMBL/GenBank/DDBJ databases">
        <title>Sequencing the genomes of 1000 actinobacteria strains.</title>
        <authorList>
            <person name="Klenk H.-P."/>
        </authorList>
    </citation>
    <scope>NUCLEOTIDE SEQUENCE [LARGE SCALE GENOMIC DNA]</scope>
    <source>
        <strain evidence="14 15">DSM 44121</strain>
    </source>
</reference>
<evidence type="ECO:0000256" key="12">
    <source>
        <dbReference type="SAM" id="Phobius"/>
    </source>
</evidence>
<evidence type="ECO:0000256" key="2">
    <source>
        <dbReference type="ARBA" id="ARBA00009765"/>
    </source>
</evidence>
<dbReference type="PANTHER" id="PTHR46494">
    <property type="entry name" value="CORA FAMILY METAL ION TRANSPORTER (EUROFUNG)"/>
    <property type="match status" value="1"/>
</dbReference>
<dbReference type="GO" id="GO:0005886">
    <property type="term" value="C:plasma membrane"/>
    <property type="evidence" value="ECO:0007669"/>
    <property type="project" value="UniProtKB-SubCell"/>
</dbReference>
<keyword evidence="15" id="KW-1185">Reference proteome</keyword>
<comment type="function">
    <text evidence="11">Mediates influx of magnesium ions. Alternates between open and closed states. Activated by low cytoplasmic Mg(2+) levels. Inactive when cytoplasmic Mg(2+) levels are high.</text>
</comment>
<dbReference type="FunFam" id="1.20.58.340:FF:000004">
    <property type="entry name" value="Magnesium transport protein CorA"/>
    <property type="match status" value="1"/>
</dbReference>
<dbReference type="Gene3D" id="1.20.58.340">
    <property type="entry name" value="Magnesium transport protein CorA, transmembrane region"/>
    <property type="match status" value="2"/>
</dbReference>
<dbReference type="RefSeq" id="WP_182620222.1">
    <property type="nucleotide sequence ID" value="NZ_BAAATF010000009.1"/>
</dbReference>
<comment type="subcellular location">
    <subcellularLocation>
        <location evidence="1">Cell membrane</location>
        <topology evidence="1">Multi-pass membrane protein</topology>
    </subcellularLocation>
</comment>
<dbReference type="GO" id="GO:0015095">
    <property type="term" value="F:magnesium ion transmembrane transporter activity"/>
    <property type="evidence" value="ECO:0007669"/>
    <property type="project" value="TreeGrafter"/>
</dbReference>
<comment type="similarity">
    <text evidence="2">Belongs to the CorA metal ion transporter (MIT) (TC 1.A.35) family.</text>
</comment>
<evidence type="ECO:0000256" key="1">
    <source>
        <dbReference type="ARBA" id="ARBA00004651"/>
    </source>
</evidence>
<dbReference type="PROSITE" id="PS50222">
    <property type="entry name" value="EF_HAND_2"/>
    <property type="match status" value="1"/>
</dbReference>
<dbReference type="SUPFAM" id="SSF144083">
    <property type="entry name" value="Magnesium transport protein CorA, transmembrane region"/>
    <property type="match status" value="1"/>
</dbReference>
<dbReference type="Pfam" id="PF01544">
    <property type="entry name" value="CorA"/>
    <property type="match status" value="1"/>
</dbReference>
<dbReference type="Gene3D" id="3.30.460.20">
    <property type="entry name" value="CorA soluble domain-like"/>
    <property type="match status" value="1"/>
</dbReference>
<feature type="transmembrane region" description="Helical" evidence="12">
    <location>
        <begin position="339"/>
        <end position="359"/>
    </location>
</feature>
<evidence type="ECO:0000313" key="14">
    <source>
        <dbReference type="EMBL" id="MBA8811024.1"/>
    </source>
</evidence>
<dbReference type="InterPro" id="IPR045863">
    <property type="entry name" value="CorA_TM1_TM2"/>
</dbReference>
<keyword evidence="4" id="KW-1003">Cell membrane</keyword>
<dbReference type="EMBL" id="JACGWV010000003">
    <property type="protein sequence ID" value="MBA8811024.1"/>
    <property type="molecule type" value="Genomic_DNA"/>
</dbReference>
<dbReference type="GO" id="GO:0015087">
    <property type="term" value="F:cobalt ion transmembrane transporter activity"/>
    <property type="evidence" value="ECO:0007669"/>
    <property type="project" value="TreeGrafter"/>
</dbReference>
<keyword evidence="6" id="KW-0460">Magnesium</keyword>
<organism evidence="14 15">
    <name type="scientific">Promicromonospora sukumoe</name>
    <dbReference type="NCBI Taxonomy" id="88382"/>
    <lineage>
        <taxon>Bacteria</taxon>
        <taxon>Bacillati</taxon>
        <taxon>Actinomycetota</taxon>
        <taxon>Actinomycetes</taxon>
        <taxon>Micrococcales</taxon>
        <taxon>Promicromonosporaceae</taxon>
        <taxon>Promicromonospora</taxon>
    </lineage>
</organism>
<dbReference type="SUPFAM" id="SSF143865">
    <property type="entry name" value="CorA soluble domain-like"/>
    <property type="match status" value="1"/>
</dbReference>
<feature type="transmembrane region" description="Helical" evidence="12">
    <location>
        <begin position="308"/>
        <end position="327"/>
    </location>
</feature>
<evidence type="ECO:0000256" key="9">
    <source>
        <dbReference type="ARBA" id="ARBA00023136"/>
    </source>
</evidence>
<evidence type="ECO:0000259" key="13">
    <source>
        <dbReference type="PROSITE" id="PS50222"/>
    </source>
</evidence>
<accession>A0A7W3JE03</accession>
<evidence type="ECO:0000256" key="5">
    <source>
        <dbReference type="ARBA" id="ARBA00022692"/>
    </source>
</evidence>
<evidence type="ECO:0000256" key="8">
    <source>
        <dbReference type="ARBA" id="ARBA00023065"/>
    </source>
</evidence>
<keyword evidence="9 12" id="KW-0472">Membrane</keyword>
<comment type="catalytic activity">
    <reaction evidence="10">
        <text>Mg(2+)(in) = Mg(2+)(out)</text>
        <dbReference type="Rhea" id="RHEA:29827"/>
        <dbReference type="ChEBI" id="CHEBI:18420"/>
    </reaction>
</comment>
<dbReference type="GO" id="GO:0050897">
    <property type="term" value="F:cobalt ion binding"/>
    <property type="evidence" value="ECO:0007669"/>
    <property type="project" value="TreeGrafter"/>
</dbReference>
<dbReference type="CDD" id="cd12830">
    <property type="entry name" value="MtCorA-like"/>
    <property type="match status" value="1"/>
</dbReference>
<protein>
    <submittedName>
        <fullName evidence="14">Magnesium transporter</fullName>
    </submittedName>
</protein>
<keyword evidence="8" id="KW-0406">Ion transport</keyword>
<feature type="domain" description="EF-hand" evidence="13">
    <location>
        <begin position="88"/>
        <end position="113"/>
    </location>
</feature>
<keyword evidence="3" id="KW-0813">Transport</keyword>
<evidence type="ECO:0000256" key="7">
    <source>
        <dbReference type="ARBA" id="ARBA00022989"/>
    </source>
</evidence>
<keyword evidence="5 12" id="KW-0812">Transmembrane</keyword>
<dbReference type="PANTHER" id="PTHR46494:SF1">
    <property type="entry name" value="CORA FAMILY METAL ION TRANSPORTER (EUROFUNG)"/>
    <property type="match status" value="1"/>
</dbReference>
<dbReference type="Proteomes" id="UP000540568">
    <property type="component" value="Unassembled WGS sequence"/>
</dbReference>
<evidence type="ECO:0000256" key="4">
    <source>
        <dbReference type="ARBA" id="ARBA00022475"/>
    </source>
</evidence>
<comment type="caution">
    <text evidence="14">The sequence shown here is derived from an EMBL/GenBank/DDBJ whole genome shotgun (WGS) entry which is preliminary data.</text>
</comment>
<dbReference type="InterPro" id="IPR045861">
    <property type="entry name" value="CorA_cytoplasmic_dom"/>
</dbReference>
<keyword evidence="7 12" id="KW-1133">Transmembrane helix</keyword>
<evidence type="ECO:0000256" key="3">
    <source>
        <dbReference type="ARBA" id="ARBA00022448"/>
    </source>
</evidence>